<dbReference type="InterPro" id="IPR044865">
    <property type="entry name" value="MRH_dom"/>
</dbReference>
<dbReference type="PANTHER" id="PTHR12630:SF1">
    <property type="entry name" value="GLUCOSIDASE 2 SUBUNIT BETA"/>
    <property type="match status" value="1"/>
</dbReference>
<dbReference type="EMBL" id="AP028910">
    <property type="protein sequence ID" value="BES91167.1"/>
    <property type="molecule type" value="Genomic_DNA"/>
</dbReference>
<dbReference type="InterPro" id="IPR039794">
    <property type="entry name" value="Gtb1-like"/>
</dbReference>
<feature type="chain" id="PRO_5047474472" description="Glucosidase 2 subunit beta" evidence="8">
    <location>
        <begin position="19"/>
        <end position="524"/>
    </location>
</feature>
<evidence type="ECO:0000256" key="5">
    <source>
        <dbReference type="ARBA" id="ARBA00023157"/>
    </source>
</evidence>
<dbReference type="CDD" id="cd00112">
    <property type="entry name" value="LDLa"/>
    <property type="match status" value="2"/>
</dbReference>
<dbReference type="PRINTS" id="PR00261">
    <property type="entry name" value="LDLRECEPTOR"/>
</dbReference>
<feature type="coiled-coil region" evidence="6">
    <location>
        <begin position="146"/>
        <end position="212"/>
    </location>
</feature>
<evidence type="ECO:0000256" key="6">
    <source>
        <dbReference type="SAM" id="Coils"/>
    </source>
</evidence>
<feature type="region of interest" description="Disordered" evidence="7">
    <location>
        <begin position="291"/>
        <end position="359"/>
    </location>
</feature>
<feature type="compositionally biased region" description="Acidic residues" evidence="7">
    <location>
        <begin position="319"/>
        <end position="338"/>
    </location>
</feature>
<dbReference type="InterPro" id="IPR028146">
    <property type="entry name" value="PRKCSH_N"/>
</dbReference>
<dbReference type="Pfam" id="PF13015">
    <property type="entry name" value="PRKCSH_1"/>
    <property type="match status" value="1"/>
</dbReference>
<evidence type="ECO:0000259" key="9">
    <source>
        <dbReference type="PROSITE" id="PS51914"/>
    </source>
</evidence>
<keyword evidence="11" id="KW-1185">Reference proteome</keyword>
<keyword evidence="5" id="KW-1015">Disulfide bond</keyword>
<feature type="coiled-coil region" evidence="6">
    <location>
        <begin position="370"/>
        <end position="397"/>
    </location>
</feature>
<dbReference type="SUPFAM" id="SSF47473">
    <property type="entry name" value="EF-hand"/>
    <property type="match status" value="1"/>
</dbReference>
<evidence type="ECO:0000256" key="2">
    <source>
        <dbReference type="ARBA" id="ARBA00022729"/>
    </source>
</evidence>
<keyword evidence="2 8" id="KW-0732">Signal</keyword>
<evidence type="ECO:0000313" key="11">
    <source>
        <dbReference type="Proteomes" id="UP001307889"/>
    </source>
</evidence>
<feature type="signal peptide" evidence="8">
    <location>
        <begin position="1"/>
        <end position="18"/>
    </location>
</feature>
<evidence type="ECO:0000256" key="7">
    <source>
        <dbReference type="SAM" id="MobiDB-lite"/>
    </source>
</evidence>
<reference evidence="10 11" key="1">
    <citation type="submission" date="2023-09" db="EMBL/GenBank/DDBJ databases">
        <title>Nesidiocoris tenuis whole genome shotgun sequence.</title>
        <authorList>
            <person name="Shibata T."/>
            <person name="Shimoda M."/>
            <person name="Kobayashi T."/>
            <person name="Uehara T."/>
        </authorList>
    </citation>
    <scope>NUCLEOTIDE SEQUENCE [LARGE SCALE GENOMIC DNA]</scope>
    <source>
        <strain evidence="10 11">Japan</strain>
    </source>
</reference>
<dbReference type="PROSITE" id="PS51914">
    <property type="entry name" value="MRH"/>
    <property type="match status" value="1"/>
</dbReference>
<dbReference type="SUPFAM" id="SSF50911">
    <property type="entry name" value="Mannose 6-phosphate receptor domain"/>
    <property type="match status" value="1"/>
</dbReference>
<evidence type="ECO:0000256" key="1">
    <source>
        <dbReference type="ARBA" id="ARBA00022387"/>
    </source>
</evidence>
<dbReference type="Pfam" id="PF12999">
    <property type="entry name" value="PRKCSH-like"/>
    <property type="match status" value="1"/>
</dbReference>
<evidence type="ECO:0000313" key="10">
    <source>
        <dbReference type="EMBL" id="BES91167.1"/>
    </source>
</evidence>
<dbReference type="InterPro" id="IPR018247">
    <property type="entry name" value="EF_Hand_1_Ca_BS"/>
</dbReference>
<dbReference type="SUPFAM" id="SSF57424">
    <property type="entry name" value="LDL receptor-like module"/>
    <property type="match status" value="1"/>
</dbReference>
<name>A0ABN7AFW2_9HEMI</name>
<keyword evidence="4" id="KW-0106">Calcium</keyword>
<gene>
    <name evidence="10" type="ORF">NTJ_03975</name>
</gene>
<dbReference type="PANTHER" id="PTHR12630">
    <property type="entry name" value="N-LINKED OLIGOSACCHARIDE PROCESSING"/>
    <property type="match status" value="1"/>
</dbReference>
<dbReference type="InterPro" id="IPR036055">
    <property type="entry name" value="LDL_receptor-like_sf"/>
</dbReference>
<protein>
    <recommendedName>
        <fullName evidence="1">Glucosidase 2 subunit beta</fullName>
    </recommendedName>
</protein>
<keyword evidence="3" id="KW-0256">Endoplasmic reticulum</keyword>
<keyword evidence="6" id="KW-0175">Coiled coil</keyword>
<dbReference type="Gene3D" id="4.10.400.10">
    <property type="entry name" value="Low-density Lipoprotein Receptor"/>
    <property type="match status" value="2"/>
</dbReference>
<dbReference type="Proteomes" id="UP001307889">
    <property type="component" value="Chromosome 2"/>
</dbReference>
<organism evidence="10 11">
    <name type="scientific">Nesidiocoris tenuis</name>
    <dbReference type="NCBI Taxonomy" id="355587"/>
    <lineage>
        <taxon>Eukaryota</taxon>
        <taxon>Metazoa</taxon>
        <taxon>Ecdysozoa</taxon>
        <taxon>Arthropoda</taxon>
        <taxon>Hexapoda</taxon>
        <taxon>Insecta</taxon>
        <taxon>Pterygota</taxon>
        <taxon>Neoptera</taxon>
        <taxon>Paraneoptera</taxon>
        <taxon>Hemiptera</taxon>
        <taxon>Heteroptera</taxon>
        <taxon>Panheteroptera</taxon>
        <taxon>Cimicomorpha</taxon>
        <taxon>Miridae</taxon>
        <taxon>Dicyphina</taxon>
        <taxon>Nesidiocoris</taxon>
    </lineage>
</organism>
<evidence type="ECO:0000256" key="4">
    <source>
        <dbReference type="ARBA" id="ARBA00022837"/>
    </source>
</evidence>
<dbReference type="Gene3D" id="2.70.130.10">
    <property type="entry name" value="Mannose-6-phosphate receptor binding domain"/>
    <property type="match status" value="1"/>
</dbReference>
<proteinExistence type="predicted"/>
<dbReference type="InterPro" id="IPR036607">
    <property type="entry name" value="PRKCSH"/>
</dbReference>
<dbReference type="InterPro" id="IPR011992">
    <property type="entry name" value="EF-hand-dom_pair"/>
</dbReference>
<sequence>MYIEQVCILFMLSLAVHCVNDIPRGVPYNASSLYKTAGDFNCFDGSSSIPSSYINDGYCDCADGSDEPGTSACPSGFFYCINAGHVGEYIRSSLVDDGICDCCDGSDERYRRCENICGALSDAARAEAEARAKIISTGSEVRQKLIHQARQMRLQKEDRLRKLEEEKVEAEKLKEAAEAHKNAAEEAENAALQIYRQKEEEIKQERIRKEKEDAWREAHNIFINLDSNQNGLLDVEELKVKQIFDRNKDGEVSDEEIQWYLELKEDVTEDVFHSSIWQHIKPFYMMEMGLFTPPETHNENGAQDAEEEEPLGEGGKEQVDEDEKQDDDEEEDDSENVGEGEVIPQNNDEGEPSPAEPEYDPRTLELMEAAKEARSEFDSSNQALQSLEQEISQIKEKLSLDYGPEDEFAPLDGQCFTHTDREYIYKLCLFNQVTQAPKSDGSEIRLGAWSGWVEANGKSAMLYDKGQSCWNGPQRSTTVLVECGSDNELLSVSEPNKCEYLMQFKTPAACKPIEDPDQGLHDEL</sequence>
<accession>A0ABN7AFW2</accession>
<feature type="domain" description="MRH" evidence="9">
    <location>
        <begin position="413"/>
        <end position="512"/>
    </location>
</feature>
<dbReference type="PROSITE" id="PS00018">
    <property type="entry name" value="EF_HAND_1"/>
    <property type="match status" value="1"/>
</dbReference>
<evidence type="ECO:0000256" key="8">
    <source>
        <dbReference type="SAM" id="SignalP"/>
    </source>
</evidence>
<dbReference type="InterPro" id="IPR009011">
    <property type="entry name" value="Man6P_isomerase_rcpt-bd_dom_sf"/>
</dbReference>
<evidence type="ECO:0000256" key="3">
    <source>
        <dbReference type="ARBA" id="ARBA00022824"/>
    </source>
</evidence>
<dbReference type="InterPro" id="IPR002172">
    <property type="entry name" value="LDrepeatLR_classA_rpt"/>
</dbReference>